<dbReference type="Gene3D" id="3.40.190.80">
    <property type="match status" value="1"/>
</dbReference>
<accession>A0A379B216</accession>
<keyword evidence="6" id="KW-0889">Transcription antitermination</keyword>
<keyword evidence="6" id="KW-0804">Transcription</keyword>
<name>A0A379B216_9PAST</name>
<dbReference type="AlphaFoldDB" id="A0A379B216"/>
<evidence type="ECO:0000313" key="10">
    <source>
        <dbReference type="EMBL" id="SUB32492.1"/>
    </source>
</evidence>
<feature type="binding site" evidence="8">
    <location>
        <position position="92"/>
    </location>
    <ligand>
        <name>Mg(2+)</name>
        <dbReference type="ChEBI" id="CHEBI:18420"/>
        <label>1</label>
        <note>catalytic</note>
    </ligand>
</feature>
<evidence type="ECO:0000313" key="11">
    <source>
        <dbReference type="Proteomes" id="UP000254280"/>
    </source>
</evidence>
<evidence type="ECO:0000256" key="3">
    <source>
        <dbReference type="ARBA" id="ARBA00009759"/>
    </source>
</evidence>
<dbReference type="InterPro" id="IPR033942">
    <property type="entry name" value="IMPase"/>
</dbReference>
<dbReference type="InterPro" id="IPR000760">
    <property type="entry name" value="Inositol_monophosphatase-like"/>
</dbReference>
<dbReference type="EC" id="3.1.3.25" evidence="9"/>
<dbReference type="PROSITE" id="PS00629">
    <property type="entry name" value="IMP_1"/>
    <property type="match status" value="1"/>
</dbReference>
<reference evidence="10 11" key="1">
    <citation type="submission" date="2018-06" db="EMBL/GenBank/DDBJ databases">
        <authorList>
            <consortium name="Pathogen Informatics"/>
            <person name="Doyle S."/>
        </authorList>
    </citation>
    <scope>NUCLEOTIDE SEQUENCE [LARGE SCALE GENOMIC DNA]</scope>
    <source>
        <strain evidence="10 11">NCTC10699</strain>
    </source>
</reference>
<proteinExistence type="inferred from homology"/>
<dbReference type="OrthoDB" id="9785695at2"/>
<dbReference type="Gene3D" id="3.30.540.10">
    <property type="entry name" value="Fructose-1,6-Bisphosphatase, subunit A, domain 1"/>
    <property type="match status" value="1"/>
</dbReference>
<feature type="binding site" evidence="8">
    <location>
        <position position="89"/>
    </location>
    <ligand>
        <name>Mg(2+)</name>
        <dbReference type="ChEBI" id="CHEBI:18420"/>
        <label>1</label>
        <note>catalytic</note>
    </ligand>
</feature>
<gene>
    <name evidence="10" type="primary">suhB_1</name>
    <name evidence="10" type="ORF">NCTC10699_00072</name>
</gene>
<dbReference type="InterPro" id="IPR020583">
    <property type="entry name" value="Inositol_monoP_metal-BS"/>
</dbReference>
<evidence type="ECO:0000256" key="2">
    <source>
        <dbReference type="ARBA" id="ARBA00001946"/>
    </source>
</evidence>
<organism evidence="10 11">
    <name type="scientific">[Pasteurella] mairii</name>
    <dbReference type="NCBI Taxonomy" id="757"/>
    <lineage>
        <taxon>Bacteria</taxon>
        <taxon>Pseudomonadati</taxon>
        <taxon>Pseudomonadota</taxon>
        <taxon>Gammaproteobacteria</taxon>
        <taxon>Pasteurellales</taxon>
        <taxon>Pasteurellaceae</taxon>
    </lineage>
</organism>
<sequence length="263" mass="28975">MDTEIQKRYLFAKTLIKDVGKIALDFYINRNQLEVQCKKGEKQDLVSIADQTVEKEIKRALQAHFPDDGFLGEESGADGIDREFCWVVDPIDGTSPFLYGLHAWCISIAVMYKQEIVVGVIYDPLHQELFHAMKGQGAFINQQPISVAQANSLKDGLVGLGMSHRVPATTFVPFINQVLLDGGMYVRNGSGALTLAYVAAGRLIGYFEPHINAWDCLAGILLVTEAGGKTNDFLNNDGLLKGNYILASCSAVFEKLETIRNSI</sequence>
<dbReference type="SUPFAM" id="SSF56655">
    <property type="entry name" value="Carbohydrate phosphatase"/>
    <property type="match status" value="1"/>
</dbReference>
<dbReference type="PANTHER" id="PTHR20854:SF4">
    <property type="entry name" value="INOSITOL-1-MONOPHOSPHATASE-RELATED"/>
    <property type="match status" value="1"/>
</dbReference>
<keyword evidence="6" id="KW-0805">Transcription regulation</keyword>
<dbReference type="FunFam" id="3.30.540.10:FF:000003">
    <property type="entry name" value="Inositol-1-monophosphatase"/>
    <property type="match status" value="1"/>
</dbReference>
<feature type="binding site" evidence="8">
    <location>
        <position position="215"/>
    </location>
    <ligand>
        <name>Mg(2+)</name>
        <dbReference type="ChEBI" id="CHEBI:18420"/>
        <label>1</label>
        <note>catalytic</note>
    </ligand>
</feature>
<comment type="similarity">
    <text evidence="3 9">Belongs to the inositol monophosphatase superfamily.</text>
</comment>
<evidence type="ECO:0000256" key="5">
    <source>
        <dbReference type="ARBA" id="ARBA00022801"/>
    </source>
</evidence>
<evidence type="ECO:0000256" key="4">
    <source>
        <dbReference type="ARBA" id="ARBA00022723"/>
    </source>
</evidence>
<dbReference type="GO" id="GO:0008934">
    <property type="term" value="F:inositol monophosphate 1-phosphatase activity"/>
    <property type="evidence" value="ECO:0007669"/>
    <property type="project" value="InterPro"/>
</dbReference>
<dbReference type="GO" id="GO:0006020">
    <property type="term" value="P:inositol metabolic process"/>
    <property type="evidence" value="ECO:0007669"/>
    <property type="project" value="TreeGrafter"/>
</dbReference>
<keyword evidence="11" id="KW-1185">Reference proteome</keyword>
<protein>
    <recommendedName>
        <fullName evidence="9">Inositol-1-monophosphatase</fullName>
        <ecNumber evidence="9">3.1.3.25</ecNumber>
    </recommendedName>
</protein>
<dbReference type="GO" id="GO:0046872">
    <property type="term" value="F:metal ion binding"/>
    <property type="evidence" value="ECO:0007669"/>
    <property type="project" value="UniProtKB-KW"/>
</dbReference>
<comment type="cofactor">
    <cofactor evidence="2 8 9">
        <name>Mg(2+)</name>
        <dbReference type="ChEBI" id="CHEBI:18420"/>
    </cofactor>
</comment>
<keyword evidence="7 8" id="KW-0460">Magnesium</keyword>
<dbReference type="CDD" id="cd01639">
    <property type="entry name" value="IMPase"/>
    <property type="match status" value="1"/>
</dbReference>
<dbReference type="GO" id="GO:0031564">
    <property type="term" value="P:transcription antitermination"/>
    <property type="evidence" value="ECO:0007669"/>
    <property type="project" value="UniProtKB-KW"/>
</dbReference>
<evidence type="ECO:0000256" key="6">
    <source>
        <dbReference type="ARBA" id="ARBA00022814"/>
    </source>
</evidence>
<evidence type="ECO:0000256" key="1">
    <source>
        <dbReference type="ARBA" id="ARBA00001033"/>
    </source>
</evidence>
<evidence type="ECO:0000256" key="7">
    <source>
        <dbReference type="ARBA" id="ARBA00022842"/>
    </source>
</evidence>
<keyword evidence="4 8" id="KW-0479">Metal-binding</keyword>
<dbReference type="EMBL" id="UGSS01000002">
    <property type="protein sequence ID" value="SUB32492.1"/>
    <property type="molecule type" value="Genomic_DNA"/>
</dbReference>
<evidence type="ECO:0000256" key="9">
    <source>
        <dbReference type="RuleBase" id="RU364068"/>
    </source>
</evidence>
<feature type="binding site" evidence="8">
    <location>
        <position position="73"/>
    </location>
    <ligand>
        <name>Mg(2+)</name>
        <dbReference type="ChEBI" id="CHEBI:18420"/>
        <label>1</label>
        <note>catalytic</note>
    </ligand>
</feature>
<evidence type="ECO:0000256" key="8">
    <source>
        <dbReference type="PIRSR" id="PIRSR600760-2"/>
    </source>
</evidence>
<dbReference type="Proteomes" id="UP000254280">
    <property type="component" value="Unassembled WGS sequence"/>
</dbReference>
<dbReference type="PRINTS" id="PR00377">
    <property type="entry name" value="IMPHPHTASES"/>
</dbReference>
<dbReference type="Pfam" id="PF00459">
    <property type="entry name" value="Inositol_P"/>
    <property type="match status" value="1"/>
</dbReference>
<dbReference type="PANTHER" id="PTHR20854">
    <property type="entry name" value="INOSITOL MONOPHOSPHATASE"/>
    <property type="match status" value="1"/>
</dbReference>
<dbReference type="GO" id="GO:0007165">
    <property type="term" value="P:signal transduction"/>
    <property type="evidence" value="ECO:0007669"/>
    <property type="project" value="TreeGrafter"/>
</dbReference>
<feature type="binding site" evidence="8">
    <location>
        <position position="91"/>
    </location>
    <ligand>
        <name>Mg(2+)</name>
        <dbReference type="ChEBI" id="CHEBI:18420"/>
        <label>1</label>
        <note>catalytic</note>
    </ligand>
</feature>
<comment type="catalytic activity">
    <reaction evidence="1 9">
        <text>a myo-inositol phosphate + H2O = myo-inositol + phosphate</text>
        <dbReference type="Rhea" id="RHEA:24056"/>
        <dbReference type="ChEBI" id="CHEBI:15377"/>
        <dbReference type="ChEBI" id="CHEBI:17268"/>
        <dbReference type="ChEBI" id="CHEBI:43474"/>
        <dbReference type="ChEBI" id="CHEBI:84139"/>
        <dbReference type="EC" id="3.1.3.25"/>
    </reaction>
</comment>
<keyword evidence="5 9" id="KW-0378">Hydrolase</keyword>